<organism evidence="1 2">
    <name type="scientific">Sporosarcina newyorkensis 2681</name>
    <dbReference type="NCBI Taxonomy" id="1027292"/>
    <lineage>
        <taxon>Bacteria</taxon>
        <taxon>Bacillati</taxon>
        <taxon>Bacillota</taxon>
        <taxon>Bacilli</taxon>
        <taxon>Bacillales</taxon>
        <taxon>Caryophanaceae</taxon>
        <taxon>Sporosarcina</taxon>
    </lineage>
</organism>
<protein>
    <submittedName>
        <fullName evidence="1">Ferredoxin</fullName>
    </submittedName>
</protein>
<sequence length="67" mass="7807">MPKNKIVSINQSREDGLPSNLIPVNSKKTVRTPVVDRFYEIDGEIYYQICGDNTPRKWADYDLKDFN</sequence>
<proteinExistence type="predicted"/>
<dbReference type="EMBL" id="AFPZ01000105">
    <property type="protein sequence ID" value="EGQ21127.1"/>
    <property type="molecule type" value="Genomic_DNA"/>
</dbReference>
<dbReference type="HOGENOM" id="CLU_2810296_0_0_9"/>
<gene>
    <name evidence="1" type="ORF">HMPREF9372_3410</name>
</gene>
<dbReference type="OrthoDB" id="9957255at2"/>
<dbReference type="RefSeq" id="WP_009498101.1">
    <property type="nucleotide sequence ID" value="NZ_GL982998.1"/>
</dbReference>
<comment type="caution">
    <text evidence="1">The sequence shown here is derived from an EMBL/GenBank/DDBJ whole genome shotgun (WGS) entry which is preliminary data.</text>
</comment>
<evidence type="ECO:0000313" key="2">
    <source>
        <dbReference type="Proteomes" id="UP000005316"/>
    </source>
</evidence>
<dbReference type="Proteomes" id="UP000005316">
    <property type="component" value="Unassembled WGS sequence"/>
</dbReference>
<accession>F9DX79</accession>
<evidence type="ECO:0000313" key="1">
    <source>
        <dbReference type="EMBL" id="EGQ21127.1"/>
    </source>
</evidence>
<dbReference type="AlphaFoldDB" id="F9DX79"/>
<name>F9DX79_9BACL</name>
<reference evidence="1 2" key="1">
    <citation type="submission" date="2011-04" db="EMBL/GenBank/DDBJ databases">
        <authorList>
            <person name="Muzny D."/>
            <person name="Qin X."/>
            <person name="Deng J."/>
            <person name="Jiang H."/>
            <person name="Liu Y."/>
            <person name="Qu J."/>
            <person name="Song X.-Z."/>
            <person name="Zhang L."/>
            <person name="Thornton R."/>
            <person name="Coyle M."/>
            <person name="Francisco L."/>
            <person name="Jackson L."/>
            <person name="Javaid M."/>
            <person name="Korchina V."/>
            <person name="Kovar C."/>
            <person name="Mata R."/>
            <person name="Mathew T."/>
            <person name="Ngo R."/>
            <person name="Nguyen L."/>
            <person name="Nguyen N."/>
            <person name="Okwuonu G."/>
            <person name="Ongeri F."/>
            <person name="Pham C."/>
            <person name="Simmons D."/>
            <person name="Wilczek-Boney K."/>
            <person name="Hale W."/>
            <person name="Jakkamsetti A."/>
            <person name="Pham P."/>
            <person name="Ruth R."/>
            <person name="San Lucas F."/>
            <person name="Warren J."/>
            <person name="Zhang J."/>
            <person name="Zhao Z."/>
            <person name="Zhou C."/>
            <person name="Zhu D."/>
            <person name="Lee S."/>
            <person name="Bess C."/>
            <person name="Blankenburg K."/>
            <person name="Forbes L."/>
            <person name="Fu Q."/>
            <person name="Gubbala S."/>
            <person name="Hirani K."/>
            <person name="Jayaseelan J.C."/>
            <person name="Lara F."/>
            <person name="Munidasa M."/>
            <person name="Palculict T."/>
            <person name="Patil S."/>
            <person name="Pu L.-L."/>
            <person name="Saada N."/>
            <person name="Tang L."/>
            <person name="Weissenberger G."/>
            <person name="Zhu Y."/>
            <person name="Hemphill L."/>
            <person name="Shang Y."/>
            <person name="Youmans B."/>
            <person name="Ayvaz T."/>
            <person name="Ross M."/>
            <person name="Santibanez J."/>
            <person name="Aqrawi P."/>
            <person name="Gross S."/>
            <person name="Joshi V."/>
            <person name="Fowler G."/>
            <person name="Nazareth L."/>
            <person name="Reid J."/>
            <person name="Worley K."/>
            <person name="Petrosino J."/>
            <person name="Highlander S."/>
            <person name="Gibbs R."/>
        </authorList>
    </citation>
    <scope>NUCLEOTIDE SEQUENCE [LARGE SCALE GENOMIC DNA]</scope>
    <source>
        <strain evidence="1 2">2681</strain>
    </source>
</reference>